<proteinExistence type="predicted"/>
<dbReference type="SUPFAM" id="SSF55797">
    <property type="entry name" value="PR-1-like"/>
    <property type="match status" value="1"/>
</dbReference>
<name>A0A1M6ANA2_9CLOT</name>
<feature type="domain" description="SCP" evidence="2">
    <location>
        <begin position="141"/>
        <end position="260"/>
    </location>
</feature>
<dbReference type="Pfam" id="PF00188">
    <property type="entry name" value="CAP"/>
    <property type="match status" value="1"/>
</dbReference>
<dbReference type="CDD" id="cd05379">
    <property type="entry name" value="CAP_bacterial"/>
    <property type="match status" value="1"/>
</dbReference>
<feature type="region of interest" description="Disordered" evidence="1">
    <location>
        <begin position="43"/>
        <end position="123"/>
    </location>
</feature>
<evidence type="ECO:0000259" key="2">
    <source>
        <dbReference type="Pfam" id="PF00188"/>
    </source>
</evidence>
<dbReference type="InterPro" id="IPR014044">
    <property type="entry name" value="CAP_dom"/>
</dbReference>
<evidence type="ECO:0000256" key="1">
    <source>
        <dbReference type="SAM" id="MobiDB-lite"/>
    </source>
</evidence>
<dbReference type="EMBL" id="FQZB01000003">
    <property type="protein sequence ID" value="SHI37966.1"/>
    <property type="molecule type" value="Genomic_DNA"/>
</dbReference>
<feature type="compositionally biased region" description="Pro residues" evidence="1">
    <location>
        <begin position="82"/>
        <end position="101"/>
    </location>
</feature>
<organism evidence="3 4">
    <name type="scientific">Clostridium cavendishii DSM 21758</name>
    <dbReference type="NCBI Taxonomy" id="1121302"/>
    <lineage>
        <taxon>Bacteria</taxon>
        <taxon>Bacillati</taxon>
        <taxon>Bacillota</taxon>
        <taxon>Clostridia</taxon>
        <taxon>Eubacteriales</taxon>
        <taxon>Clostridiaceae</taxon>
        <taxon>Clostridium</taxon>
    </lineage>
</organism>
<dbReference type="PROSITE" id="PS51257">
    <property type="entry name" value="PROKAR_LIPOPROTEIN"/>
    <property type="match status" value="1"/>
</dbReference>
<reference evidence="3 4" key="1">
    <citation type="submission" date="2016-11" db="EMBL/GenBank/DDBJ databases">
        <authorList>
            <person name="Jaros S."/>
            <person name="Januszkiewicz K."/>
            <person name="Wedrychowicz H."/>
        </authorList>
    </citation>
    <scope>NUCLEOTIDE SEQUENCE [LARGE SCALE GENOMIC DNA]</scope>
    <source>
        <strain evidence="3 4">DSM 21758</strain>
    </source>
</reference>
<dbReference type="AlphaFoldDB" id="A0A1M6ANA2"/>
<dbReference type="Proteomes" id="UP000184310">
    <property type="component" value="Unassembled WGS sequence"/>
</dbReference>
<evidence type="ECO:0000313" key="3">
    <source>
        <dbReference type="EMBL" id="SHI37966.1"/>
    </source>
</evidence>
<protein>
    <submittedName>
        <fullName evidence="3">Uncharacterized conserved protein YkwD, contains CAP (CSP/antigen 5/PR1) domain</fullName>
    </submittedName>
</protein>
<dbReference type="PANTHER" id="PTHR31157">
    <property type="entry name" value="SCP DOMAIN-CONTAINING PROTEIN"/>
    <property type="match status" value="1"/>
</dbReference>
<feature type="compositionally biased region" description="Basic and acidic residues" evidence="1">
    <location>
        <begin position="43"/>
        <end position="78"/>
    </location>
</feature>
<evidence type="ECO:0000313" key="4">
    <source>
        <dbReference type="Proteomes" id="UP000184310"/>
    </source>
</evidence>
<sequence length="264" mass="29192">MNKKKKIFILGIVSILLIGGIVYACVRIPSTNKAPNVAIKTDENKNNSIKDEKKQNEVERKPDEVEQKINPTEEKPKTETPAPTPAPTPTSPKPNVTPTPSAPNNSNPNVIQKKEPNYTNSGSTNTSISYWQDVENIIFTKVNAERAKVSQPGLTLNSQMTGLAREKSKEMIELNYFDHKSPVNGYIQDVMSKRGIHYSAVGENIAMVNGMNLSAEAMASKFMEMWMNSSGHRANILSPNFKEIGIGVARKGNLIKATQVFYTK</sequence>
<dbReference type="InterPro" id="IPR035940">
    <property type="entry name" value="CAP_sf"/>
</dbReference>
<dbReference type="RefSeq" id="WP_072984253.1">
    <property type="nucleotide sequence ID" value="NZ_FQZB01000003.1"/>
</dbReference>
<dbReference type="Gene3D" id="3.40.33.10">
    <property type="entry name" value="CAP"/>
    <property type="match status" value="1"/>
</dbReference>
<dbReference type="OrthoDB" id="9783944at2"/>
<dbReference type="STRING" id="1121302.SAMN02745163_00132"/>
<dbReference type="PANTHER" id="PTHR31157:SF1">
    <property type="entry name" value="SCP DOMAIN-CONTAINING PROTEIN"/>
    <property type="match status" value="1"/>
</dbReference>
<accession>A0A1M6ANA2</accession>
<keyword evidence="4" id="KW-1185">Reference proteome</keyword>
<gene>
    <name evidence="3" type="ORF">SAMN02745163_00132</name>
</gene>